<evidence type="ECO:0000259" key="2">
    <source>
        <dbReference type="PROSITE" id="PS50110"/>
    </source>
</evidence>
<dbReference type="PROSITE" id="PS51832">
    <property type="entry name" value="HD_GYP"/>
    <property type="match status" value="1"/>
</dbReference>
<evidence type="ECO:0000313" key="5">
    <source>
        <dbReference type="Proteomes" id="UP000245216"/>
    </source>
</evidence>
<dbReference type="Gene3D" id="3.40.50.2300">
    <property type="match status" value="1"/>
</dbReference>
<reference evidence="4 5" key="1">
    <citation type="submission" date="2018-05" db="EMBL/GenBank/DDBJ databases">
        <title>Genome Sequence of an Efficient Indole-Degrading Bacterium, Alcaligenes sp.YBY.</title>
        <authorList>
            <person name="Yang B."/>
        </authorList>
    </citation>
    <scope>NUCLEOTIDE SEQUENCE [LARGE SCALE GENOMIC DNA]</scope>
    <source>
        <strain evidence="4 5">YBY</strain>
    </source>
</reference>
<gene>
    <name evidence="4" type="ORF">DF183_15155</name>
</gene>
<sequence length="338" mass="38317">MNEFTAPRATLLLIDDEPANLQILRHTLQQDYRLLFAKDGVKALELAQRDLPDLILLDIMMPQMSGYEVCRALKADIKTRHIPIVFVTALSQPHDEQMGLDMGAVDYISKPFNPAILKARIRNHLSLVQMQELRDSRLQIIRCLGTAAEYKDNEVGRHVIRMSHYTRILAHWLGYSSEAADELLHAAPMHDIGKIGIPDSILQKTGKLTAQEWEIMRTHTLIGARIIGQHSHGLLKLARTIALYHHEKWDGSGYPYGLKGEEIPLPARIVAVADVFDALASDRPYKKAWSVERCISYLREQSGLHFDPQLVALLDKCLPEMLHIKEKWADDPHTLAKA</sequence>
<feature type="domain" description="Response regulatory" evidence="2">
    <location>
        <begin position="10"/>
        <end position="125"/>
    </location>
</feature>
<dbReference type="STRING" id="511.UZ73_16200"/>
<reference evidence="4 5" key="2">
    <citation type="submission" date="2018-05" db="EMBL/GenBank/DDBJ databases">
        <authorList>
            <person name="Lanie J.A."/>
            <person name="Ng W.-L."/>
            <person name="Kazmierczak K.M."/>
            <person name="Andrzejewski T.M."/>
            <person name="Davidsen T.M."/>
            <person name="Wayne K.J."/>
            <person name="Tettelin H."/>
            <person name="Glass J.I."/>
            <person name="Rusch D."/>
            <person name="Podicherti R."/>
            <person name="Tsui H.-C.T."/>
            <person name="Winkler M.E."/>
        </authorList>
    </citation>
    <scope>NUCLEOTIDE SEQUENCE [LARGE SCALE GENOMIC DNA]</scope>
    <source>
        <strain evidence="4 5">YBY</strain>
    </source>
</reference>
<dbReference type="EMBL" id="QEXO01000004">
    <property type="protein sequence ID" value="PWE13167.1"/>
    <property type="molecule type" value="Genomic_DNA"/>
</dbReference>
<dbReference type="AlphaFoldDB" id="A0A2U2BGR1"/>
<comment type="caution">
    <text evidence="4">The sequence shown here is derived from an EMBL/GenBank/DDBJ whole genome shotgun (WGS) entry which is preliminary data.</text>
</comment>
<dbReference type="InterPro" id="IPR037522">
    <property type="entry name" value="HD_GYP_dom"/>
</dbReference>
<dbReference type="SMART" id="SM00448">
    <property type="entry name" value="REC"/>
    <property type="match status" value="1"/>
</dbReference>
<feature type="domain" description="HD-GYP" evidence="3">
    <location>
        <begin position="133"/>
        <end position="330"/>
    </location>
</feature>
<dbReference type="CDD" id="cd19920">
    <property type="entry name" value="REC_PA4781-like"/>
    <property type="match status" value="1"/>
</dbReference>
<dbReference type="PANTHER" id="PTHR45228:SF5">
    <property type="entry name" value="CYCLIC DI-GMP PHOSPHODIESTERASE VC_1348-RELATED"/>
    <property type="match status" value="1"/>
</dbReference>
<dbReference type="InterPro" id="IPR003607">
    <property type="entry name" value="HD/PDEase_dom"/>
</dbReference>
<dbReference type="InterPro" id="IPR011006">
    <property type="entry name" value="CheY-like_superfamily"/>
</dbReference>
<dbReference type="GO" id="GO:0000160">
    <property type="term" value="P:phosphorelay signal transduction system"/>
    <property type="evidence" value="ECO:0007669"/>
    <property type="project" value="InterPro"/>
</dbReference>
<dbReference type="RefSeq" id="WP_109089500.1">
    <property type="nucleotide sequence ID" value="NZ_QEXO01000004.1"/>
</dbReference>
<evidence type="ECO:0000256" key="1">
    <source>
        <dbReference type="PROSITE-ProRule" id="PRU00169"/>
    </source>
</evidence>
<dbReference type="Pfam" id="PF13487">
    <property type="entry name" value="HD_5"/>
    <property type="match status" value="1"/>
</dbReference>
<organism evidence="4 5">
    <name type="scientific">Alcaligenes faecalis</name>
    <dbReference type="NCBI Taxonomy" id="511"/>
    <lineage>
        <taxon>Bacteria</taxon>
        <taxon>Pseudomonadati</taxon>
        <taxon>Pseudomonadota</taxon>
        <taxon>Betaproteobacteria</taxon>
        <taxon>Burkholderiales</taxon>
        <taxon>Alcaligenaceae</taxon>
        <taxon>Alcaligenes</taxon>
    </lineage>
</organism>
<evidence type="ECO:0000313" key="4">
    <source>
        <dbReference type="EMBL" id="PWE13167.1"/>
    </source>
</evidence>
<dbReference type="SUPFAM" id="SSF52172">
    <property type="entry name" value="CheY-like"/>
    <property type="match status" value="1"/>
</dbReference>
<protein>
    <submittedName>
        <fullName evidence="4">Two-component system response regulator</fullName>
    </submittedName>
</protein>
<dbReference type="PROSITE" id="PS50110">
    <property type="entry name" value="RESPONSE_REGULATORY"/>
    <property type="match status" value="1"/>
</dbReference>
<evidence type="ECO:0000259" key="3">
    <source>
        <dbReference type="PROSITE" id="PS51832"/>
    </source>
</evidence>
<dbReference type="SMART" id="SM00471">
    <property type="entry name" value="HDc"/>
    <property type="match status" value="1"/>
</dbReference>
<dbReference type="InterPro" id="IPR052020">
    <property type="entry name" value="Cyclic_di-GMP/3'3'-cGAMP_PDE"/>
</dbReference>
<feature type="modified residue" description="4-aspartylphosphate" evidence="1">
    <location>
        <position position="58"/>
    </location>
</feature>
<dbReference type="SUPFAM" id="SSF109604">
    <property type="entry name" value="HD-domain/PDEase-like"/>
    <property type="match status" value="1"/>
</dbReference>
<proteinExistence type="predicted"/>
<accession>A0A2U2BGR1</accession>
<dbReference type="CDD" id="cd00077">
    <property type="entry name" value="HDc"/>
    <property type="match status" value="1"/>
</dbReference>
<keyword evidence="1" id="KW-0597">Phosphoprotein</keyword>
<dbReference type="GO" id="GO:0008081">
    <property type="term" value="F:phosphoric diester hydrolase activity"/>
    <property type="evidence" value="ECO:0007669"/>
    <property type="project" value="UniProtKB-ARBA"/>
</dbReference>
<dbReference type="PANTHER" id="PTHR45228">
    <property type="entry name" value="CYCLIC DI-GMP PHOSPHODIESTERASE TM_0186-RELATED"/>
    <property type="match status" value="1"/>
</dbReference>
<name>A0A2U2BGR1_ALCFA</name>
<dbReference type="InterPro" id="IPR001789">
    <property type="entry name" value="Sig_transdc_resp-reg_receiver"/>
</dbReference>
<dbReference type="Proteomes" id="UP000245216">
    <property type="component" value="Unassembled WGS sequence"/>
</dbReference>
<dbReference type="Pfam" id="PF00072">
    <property type="entry name" value="Response_reg"/>
    <property type="match status" value="1"/>
</dbReference>
<dbReference type="Gene3D" id="1.10.3210.10">
    <property type="entry name" value="Hypothetical protein af1432"/>
    <property type="match status" value="1"/>
</dbReference>